<keyword evidence="2" id="KW-1185">Reference proteome</keyword>
<dbReference type="Proteomes" id="UP000651050">
    <property type="component" value="Unassembled WGS sequence"/>
</dbReference>
<accession>A0A931H777</accession>
<dbReference type="EMBL" id="JADWYS010000001">
    <property type="protein sequence ID" value="MBG9389876.1"/>
    <property type="molecule type" value="Genomic_DNA"/>
</dbReference>
<organism evidence="1 2">
    <name type="scientific">Caenimonas aquaedulcis</name>
    <dbReference type="NCBI Taxonomy" id="2793270"/>
    <lineage>
        <taxon>Bacteria</taxon>
        <taxon>Pseudomonadati</taxon>
        <taxon>Pseudomonadota</taxon>
        <taxon>Betaproteobacteria</taxon>
        <taxon>Burkholderiales</taxon>
        <taxon>Comamonadaceae</taxon>
        <taxon>Caenimonas</taxon>
    </lineage>
</organism>
<comment type="caution">
    <text evidence="1">The sequence shown here is derived from an EMBL/GenBank/DDBJ whole genome shotgun (WGS) entry which is preliminary data.</text>
</comment>
<sequence length="64" mass="6742">MFAFLEAHYQRTKSDDIGALLGDLTLLPGGTSADPAAIVDWQHALSRARGEVVDAGFDLGGPTK</sequence>
<evidence type="ECO:0000313" key="1">
    <source>
        <dbReference type="EMBL" id="MBG9389876.1"/>
    </source>
</evidence>
<gene>
    <name evidence="1" type="ORF">I5803_17730</name>
</gene>
<evidence type="ECO:0000313" key="2">
    <source>
        <dbReference type="Proteomes" id="UP000651050"/>
    </source>
</evidence>
<dbReference type="AlphaFoldDB" id="A0A931H777"/>
<protein>
    <submittedName>
        <fullName evidence="1">Uncharacterized protein</fullName>
    </submittedName>
</protein>
<name>A0A931H777_9BURK</name>
<reference evidence="1" key="1">
    <citation type="submission" date="2020-11" db="EMBL/GenBank/DDBJ databases">
        <title>Bacterial whole genome sequence for Caenimonas sp. DR4.4.</title>
        <authorList>
            <person name="Le V."/>
            <person name="Ko S.-R."/>
            <person name="Ahn C.-Y."/>
            <person name="Oh H.-M."/>
        </authorList>
    </citation>
    <scope>NUCLEOTIDE SEQUENCE</scope>
    <source>
        <strain evidence="1">DR4.4</strain>
    </source>
</reference>
<proteinExistence type="predicted"/>